<dbReference type="EMBL" id="LN891061">
    <property type="protein sequence ID" value="CUS10003.1"/>
    <property type="molecule type" value="Genomic_DNA"/>
</dbReference>
<feature type="compositionally biased region" description="Basic residues" evidence="1">
    <location>
        <begin position="1"/>
        <end position="12"/>
    </location>
</feature>
<dbReference type="Proteomes" id="UP001412239">
    <property type="component" value="Unassembled WGS sequence"/>
</dbReference>
<reference evidence="2" key="1">
    <citation type="submission" date="2015-10" db="EMBL/GenBank/DDBJ databases">
        <authorList>
            <person name="Regsiter A."/>
            <person name="william w."/>
        </authorList>
    </citation>
    <scope>NUCLEOTIDE SEQUENCE</scope>
    <source>
        <strain evidence="2">Montdore</strain>
    </source>
</reference>
<evidence type="ECO:0000313" key="3">
    <source>
        <dbReference type="Proteomes" id="UP001412239"/>
    </source>
</evidence>
<name>A0A292PU45_9PEZI</name>
<gene>
    <name evidence="2" type="ORF">GSTUAT00005933001</name>
</gene>
<keyword evidence="3" id="KW-1185">Reference proteome</keyword>
<dbReference type="AlphaFoldDB" id="A0A292PU45"/>
<feature type="compositionally biased region" description="Gly residues" evidence="1">
    <location>
        <begin position="482"/>
        <end position="499"/>
    </location>
</feature>
<protein>
    <recommendedName>
        <fullName evidence="4">F-box domain-containing protein</fullName>
    </recommendedName>
</protein>
<sequence>MPKAPSTRRNRTTRPPPRKPTSSSKPPPRPRKKRTIYNPNRHSLASLPYHILTTILRYAASTPDSPFPNTALLLKTLTLCRTLYEPTLAVLYHTPPTNTLPYAHRLLHALREQAHVRPLVKALIVNTEPLLLTRAAPWGAWDICEFLSLASGVRKVDIRPTRVSGARGFRMERNWQYPSELWKAFDEAGVLLHEWTWRGEFMEQIDLDEFKRVHSLRPFLGLRSVGLVGIESNDEGATVGDLSREKGCAEVLAQLGALKVVVFEDCSVVNEHLFSEFTTRAPGARLMKLSFMGCPRLTSSEDNLPSLLQSSLCSTTLTSLTITNSPSCNLSFTLSLPPSLQTLSYTASLTPPPSILPTPPTPAQWPQNLASLTLNRIKFTSQTPCSALLSSLISAAPRLSAMHDITIWCILDIDWRARGAFREIWEPRVKSAFQRCWTGGGGGEVRFDNLRPAERIFSERDFLDFGNETGGGGGGGRRRARVGGGGSGRRGGRRGGAVGILGVRRATESDDEDYRD</sequence>
<accession>A0A292PU45</accession>
<evidence type="ECO:0000313" key="2">
    <source>
        <dbReference type="EMBL" id="CUS10003.1"/>
    </source>
</evidence>
<proteinExistence type="predicted"/>
<organism evidence="2 3">
    <name type="scientific">Tuber aestivum</name>
    <name type="common">summer truffle</name>
    <dbReference type="NCBI Taxonomy" id="59557"/>
    <lineage>
        <taxon>Eukaryota</taxon>
        <taxon>Fungi</taxon>
        <taxon>Dikarya</taxon>
        <taxon>Ascomycota</taxon>
        <taxon>Pezizomycotina</taxon>
        <taxon>Pezizomycetes</taxon>
        <taxon>Pezizales</taxon>
        <taxon>Tuberaceae</taxon>
        <taxon>Tuber</taxon>
    </lineage>
</organism>
<feature type="region of interest" description="Disordered" evidence="1">
    <location>
        <begin position="466"/>
        <end position="516"/>
    </location>
</feature>
<evidence type="ECO:0000256" key="1">
    <source>
        <dbReference type="SAM" id="MobiDB-lite"/>
    </source>
</evidence>
<evidence type="ECO:0008006" key="4">
    <source>
        <dbReference type="Google" id="ProtNLM"/>
    </source>
</evidence>
<feature type="region of interest" description="Disordered" evidence="1">
    <location>
        <begin position="1"/>
        <end position="39"/>
    </location>
</feature>